<dbReference type="Proteomes" id="UP000824120">
    <property type="component" value="Chromosome 3"/>
</dbReference>
<reference evidence="1 2" key="1">
    <citation type="submission" date="2020-09" db="EMBL/GenBank/DDBJ databases">
        <title>De no assembly of potato wild relative species, Solanum commersonii.</title>
        <authorList>
            <person name="Cho K."/>
        </authorList>
    </citation>
    <scope>NUCLEOTIDE SEQUENCE [LARGE SCALE GENOMIC DNA]</scope>
    <source>
        <strain evidence="1">LZ3.2</strain>
        <tissue evidence="1">Leaf</tissue>
    </source>
</reference>
<dbReference type="EMBL" id="JACXVP010000003">
    <property type="protein sequence ID" value="KAG5615165.1"/>
    <property type="molecule type" value="Genomic_DNA"/>
</dbReference>
<accession>A0A9J5ZSC2</accession>
<sequence>MLSAIGLPVFSHQQLFQLTQDLKGLFKACNGAERKGMFHPKKAKSQGVFKRGSHTHKVGHERGICQIGSHSLKLPKIISRDSLT</sequence>
<keyword evidence="2" id="KW-1185">Reference proteome</keyword>
<proteinExistence type="predicted"/>
<organism evidence="1 2">
    <name type="scientific">Solanum commersonii</name>
    <name type="common">Commerson's wild potato</name>
    <name type="synonym">Commerson's nightshade</name>
    <dbReference type="NCBI Taxonomy" id="4109"/>
    <lineage>
        <taxon>Eukaryota</taxon>
        <taxon>Viridiplantae</taxon>
        <taxon>Streptophyta</taxon>
        <taxon>Embryophyta</taxon>
        <taxon>Tracheophyta</taxon>
        <taxon>Spermatophyta</taxon>
        <taxon>Magnoliopsida</taxon>
        <taxon>eudicotyledons</taxon>
        <taxon>Gunneridae</taxon>
        <taxon>Pentapetalae</taxon>
        <taxon>asterids</taxon>
        <taxon>lamiids</taxon>
        <taxon>Solanales</taxon>
        <taxon>Solanaceae</taxon>
        <taxon>Solanoideae</taxon>
        <taxon>Solaneae</taxon>
        <taxon>Solanum</taxon>
    </lineage>
</organism>
<gene>
    <name evidence="1" type="ORF">H5410_014989</name>
</gene>
<protein>
    <submittedName>
        <fullName evidence="1">Uncharacterized protein</fullName>
    </submittedName>
</protein>
<comment type="caution">
    <text evidence="1">The sequence shown here is derived from an EMBL/GenBank/DDBJ whole genome shotgun (WGS) entry which is preliminary data.</text>
</comment>
<evidence type="ECO:0000313" key="1">
    <source>
        <dbReference type="EMBL" id="KAG5615165.1"/>
    </source>
</evidence>
<evidence type="ECO:0000313" key="2">
    <source>
        <dbReference type="Proteomes" id="UP000824120"/>
    </source>
</evidence>
<dbReference type="AlphaFoldDB" id="A0A9J5ZSC2"/>
<name>A0A9J5ZSC2_SOLCO</name>